<dbReference type="Pfam" id="PF00436">
    <property type="entry name" value="SSB"/>
    <property type="match status" value="1"/>
</dbReference>
<feature type="compositionally biased region" description="Low complexity" evidence="4">
    <location>
        <begin position="217"/>
        <end position="231"/>
    </location>
</feature>
<dbReference type="Gene3D" id="2.40.50.140">
    <property type="entry name" value="Nucleic acid-binding proteins"/>
    <property type="match status" value="1"/>
</dbReference>
<dbReference type="NCBIfam" id="TIGR00621">
    <property type="entry name" value="ssb"/>
    <property type="match status" value="1"/>
</dbReference>
<evidence type="ECO:0000256" key="4">
    <source>
        <dbReference type="SAM" id="MobiDB-lite"/>
    </source>
</evidence>
<feature type="compositionally biased region" description="Low complexity" evidence="4">
    <location>
        <begin position="241"/>
        <end position="253"/>
    </location>
</feature>
<dbReference type="InterPro" id="IPR000424">
    <property type="entry name" value="Primosome_PriB/ssb"/>
</dbReference>
<dbReference type="OrthoDB" id="4427276at2"/>
<keyword evidence="1 2" id="KW-0238">DNA-binding</keyword>
<dbReference type="GO" id="GO:0006260">
    <property type="term" value="P:DNA replication"/>
    <property type="evidence" value="ECO:0007669"/>
    <property type="project" value="InterPro"/>
</dbReference>
<protein>
    <recommendedName>
        <fullName evidence="2 3">Single-stranded DNA-binding protein</fullName>
        <shortName evidence="2">SSB</shortName>
    </recommendedName>
</protein>
<feature type="region of interest" description="Disordered" evidence="4">
    <location>
        <begin position="192"/>
        <end position="269"/>
    </location>
</feature>
<evidence type="ECO:0000256" key="2">
    <source>
        <dbReference type="HAMAP-Rule" id="MF_00984"/>
    </source>
</evidence>
<keyword evidence="6" id="KW-1185">Reference proteome</keyword>
<dbReference type="GO" id="GO:0003697">
    <property type="term" value="F:single-stranded DNA binding"/>
    <property type="evidence" value="ECO:0007669"/>
    <property type="project" value="UniProtKB-UniRule"/>
</dbReference>
<dbReference type="PANTHER" id="PTHR10302:SF0">
    <property type="entry name" value="SINGLE-STRANDED DNA-BINDING PROTEIN, MITOCHONDRIAL"/>
    <property type="match status" value="1"/>
</dbReference>
<dbReference type="PANTHER" id="PTHR10302">
    <property type="entry name" value="SINGLE-STRANDED DNA-BINDING PROTEIN"/>
    <property type="match status" value="1"/>
</dbReference>
<proteinExistence type="inferred from homology"/>
<dbReference type="Proteomes" id="UP000293995">
    <property type="component" value="Chromosome"/>
</dbReference>
<name>A0A4P6EMJ6_9MICO</name>
<dbReference type="EMBL" id="CP035494">
    <property type="protein sequence ID" value="QAY61467.1"/>
    <property type="molecule type" value="Genomic_DNA"/>
</dbReference>
<dbReference type="KEGG" id="mprt:ET475_16855"/>
<dbReference type="SUPFAM" id="SSF50249">
    <property type="entry name" value="Nucleic acid-binding proteins"/>
    <property type="match status" value="1"/>
</dbReference>
<dbReference type="InterPro" id="IPR012340">
    <property type="entry name" value="NA-bd_OB-fold"/>
</dbReference>
<reference evidence="5 6" key="1">
    <citation type="submission" date="2019-01" db="EMBL/GenBank/DDBJ databases">
        <title>Genome sequencing of strain DFW100M-13.</title>
        <authorList>
            <person name="Heo J."/>
            <person name="Kim S.-J."/>
            <person name="Kim J.-S."/>
            <person name="Hong S.-B."/>
            <person name="Kwon S.-W."/>
        </authorList>
    </citation>
    <scope>NUCLEOTIDE SEQUENCE [LARGE SCALE GENOMIC DNA]</scope>
    <source>
        <strain evidence="5 6">DFW100M-13</strain>
    </source>
</reference>
<accession>A0A4P6EMJ6</accession>
<dbReference type="PROSITE" id="PS50935">
    <property type="entry name" value="SSB"/>
    <property type="match status" value="1"/>
</dbReference>
<dbReference type="HAMAP" id="MF_00984">
    <property type="entry name" value="SSB"/>
    <property type="match status" value="1"/>
</dbReference>
<evidence type="ECO:0000256" key="1">
    <source>
        <dbReference type="ARBA" id="ARBA00023125"/>
    </source>
</evidence>
<dbReference type="CDD" id="cd04496">
    <property type="entry name" value="SSB_OBF"/>
    <property type="match status" value="1"/>
</dbReference>
<gene>
    <name evidence="5" type="primary">ssb</name>
    <name evidence="5" type="ORF">ET475_16855</name>
</gene>
<feature type="region of interest" description="Disordered" evidence="4">
    <location>
        <begin position="1"/>
        <end position="65"/>
    </location>
</feature>
<comment type="subunit">
    <text evidence="2">Homotetramer.</text>
</comment>
<evidence type="ECO:0000313" key="6">
    <source>
        <dbReference type="Proteomes" id="UP000293995"/>
    </source>
</evidence>
<sequence length="269" mass="28737">MRPPTSTRAFSSTDSRIRRYRDRHPQMCGRRSRRVSASDTVESAPVPDRARGTGAAGRLSGSVGKDSEMNDTITIMGNLAADPVQRFIGSGTTVTSFRVASSRRYLDKKTGNWVDGEPNWYQVSAFRALGEHAFTSLRKGERVIVTGRLSVRHWENEKGKGVSVEIEAEAVGHDLRWGTTKYTRVERGDQWQVPAGAAAGGEGPGLEGQSTGEWVTAVPGAPADGAPVEGGPEAGRDWGGAPVAAQPAPAQPAELGERVADRDLADAPF</sequence>
<feature type="compositionally biased region" description="Basic and acidic residues" evidence="4">
    <location>
        <begin position="255"/>
        <end position="269"/>
    </location>
</feature>
<feature type="compositionally biased region" description="Polar residues" evidence="4">
    <location>
        <begin position="1"/>
        <end position="14"/>
    </location>
</feature>
<dbReference type="GO" id="GO:0009295">
    <property type="term" value="C:nucleoid"/>
    <property type="evidence" value="ECO:0007669"/>
    <property type="project" value="TreeGrafter"/>
</dbReference>
<dbReference type="AlphaFoldDB" id="A0A4P6EMJ6"/>
<comment type="caution">
    <text evidence="2">Lacks conserved residue(s) required for the propagation of feature annotation.</text>
</comment>
<evidence type="ECO:0000313" key="5">
    <source>
        <dbReference type="EMBL" id="QAY61467.1"/>
    </source>
</evidence>
<evidence type="ECO:0000256" key="3">
    <source>
        <dbReference type="RuleBase" id="RU000524"/>
    </source>
</evidence>
<dbReference type="InterPro" id="IPR011344">
    <property type="entry name" value="ssDNA-bd"/>
</dbReference>
<organism evidence="5 6">
    <name type="scientific">Microbacterium protaetiae</name>
    <dbReference type="NCBI Taxonomy" id="2509458"/>
    <lineage>
        <taxon>Bacteria</taxon>
        <taxon>Bacillati</taxon>
        <taxon>Actinomycetota</taxon>
        <taxon>Actinomycetes</taxon>
        <taxon>Micrococcales</taxon>
        <taxon>Microbacteriaceae</taxon>
        <taxon>Microbacterium</taxon>
    </lineage>
</organism>